<dbReference type="InterPro" id="IPR021202">
    <property type="entry name" value="Rv3654c-like"/>
</dbReference>
<dbReference type="EMBL" id="BAAALV010000002">
    <property type="protein sequence ID" value="GAA1910358.1"/>
    <property type="molecule type" value="Genomic_DNA"/>
</dbReference>
<reference evidence="3" key="1">
    <citation type="journal article" date="2019" name="Int. J. Syst. Evol. Microbiol.">
        <title>The Global Catalogue of Microorganisms (GCM) 10K type strain sequencing project: providing services to taxonomists for standard genome sequencing and annotation.</title>
        <authorList>
            <consortium name="The Broad Institute Genomics Platform"/>
            <consortium name="The Broad Institute Genome Sequencing Center for Infectious Disease"/>
            <person name="Wu L."/>
            <person name="Ma J."/>
        </authorList>
    </citation>
    <scope>NUCLEOTIDE SEQUENCE [LARGE SCALE GENOMIC DNA]</scope>
    <source>
        <strain evidence="3">JCM 13316</strain>
    </source>
</reference>
<keyword evidence="3" id="KW-1185">Reference proteome</keyword>
<dbReference type="RefSeq" id="WP_152226094.1">
    <property type="nucleotide sequence ID" value="NZ_BAAALV010000002.1"/>
</dbReference>
<sequence>MMNRIHRLSRVDADTGAGTVLMLGIVLGAISLTVAAVLLSSAAVSGARAGTAANLAALAGADALRGLRSGDPCVLAAAVAERNKARVGQCAPDSQARTVTVTVETAAVLLPWPATAQARAGPPPDGSPGPG</sequence>
<name>A0ABP5ACL3_9MICC</name>
<keyword evidence="1" id="KW-0812">Transmembrane</keyword>
<evidence type="ECO:0000313" key="3">
    <source>
        <dbReference type="Proteomes" id="UP001500784"/>
    </source>
</evidence>
<protein>
    <recommendedName>
        <fullName evidence="4">Helicase/secretion neighborhood TadE-like protein</fullName>
    </recommendedName>
</protein>
<accession>A0ABP5ACL3</accession>
<dbReference type="Proteomes" id="UP001500784">
    <property type="component" value="Unassembled WGS sequence"/>
</dbReference>
<evidence type="ECO:0008006" key="4">
    <source>
        <dbReference type="Google" id="ProtNLM"/>
    </source>
</evidence>
<keyword evidence="1" id="KW-1133">Transmembrane helix</keyword>
<evidence type="ECO:0000256" key="1">
    <source>
        <dbReference type="SAM" id="Phobius"/>
    </source>
</evidence>
<comment type="caution">
    <text evidence="2">The sequence shown here is derived from an EMBL/GenBank/DDBJ whole genome shotgun (WGS) entry which is preliminary data.</text>
</comment>
<organism evidence="2 3">
    <name type="scientific">Arthrobacter gandavensis</name>
    <dbReference type="NCBI Taxonomy" id="169960"/>
    <lineage>
        <taxon>Bacteria</taxon>
        <taxon>Bacillati</taxon>
        <taxon>Actinomycetota</taxon>
        <taxon>Actinomycetes</taxon>
        <taxon>Micrococcales</taxon>
        <taxon>Micrococcaceae</taxon>
        <taxon>Arthrobacter</taxon>
    </lineage>
</organism>
<keyword evidence="1" id="KW-0472">Membrane</keyword>
<feature type="transmembrane region" description="Helical" evidence="1">
    <location>
        <begin position="20"/>
        <end position="39"/>
    </location>
</feature>
<dbReference type="NCBIfam" id="TIGR03816">
    <property type="entry name" value="tadE_like_DECH"/>
    <property type="match status" value="1"/>
</dbReference>
<gene>
    <name evidence="2" type="ORF">GCM10009688_13960</name>
</gene>
<evidence type="ECO:0000313" key="2">
    <source>
        <dbReference type="EMBL" id="GAA1910358.1"/>
    </source>
</evidence>
<proteinExistence type="predicted"/>